<dbReference type="Proteomes" id="UP001165289">
    <property type="component" value="Unassembled WGS sequence"/>
</dbReference>
<evidence type="ECO:0000256" key="2">
    <source>
        <dbReference type="ARBA" id="ARBA00022771"/>
    </source>
</evidence>
<organism evidence="5 6">
    <name type="scientific">Oopsacas minuta</name>
    <dbReference type="NCBI Taxonomy" id="111878"/>
    <lineage>
        <taxon>Eukaryota</taxon>
        <taxon>Metazoa</taxon>
        <taxon>Porifera</taxon>
        <taxon>Hexactinellida</taxon>
        <taxon>Hexasterophora</taxon>
        <taxon>Lyssacinosida</taxon>
        <taxon>Leucopsacidae</taxon>
        <taxon>Oopsacas</taxon>
    </lineage>
</organism>
<name>A0AAV7K5I0_9METZ</name>
<dbReference type="InterPro" id="IPR007588">
    <property type="entry name" value="Znf_FLYWCH"/>
</dbReference>
<sequence>MAEPPSDQLFRLIRTIRGGKKMMEGDYMFTVQRRIGDVVHWQCEERGTCKAKIHTKGTEIVKCTSGHTRATDEQTVSCCETKVGIKRKARESQDSAHHILDESLQTASESTAAKLPKLDSLRRTIQRQCANVLAAPV</sequence>
<evidence type="ECO:0000256" key="1">
    <source>
        <dbReference type="ARBA" id="ARBA00022723"/>
    </source>
</evidence>
<evidence type="ECO:0000256" key="3">
    <source>
        <dbReference type="ARBA" id="ARBA00022833"/>
    </source>
</evidence>
<keyword evidence="1" id="KW-0479">Metal-binding</keyword>
<comment type="caution">
    <text evidence="5">The sequence shown here is derived from an EMBL/GenBank/DDBJ whole genome shotgun (WGS) entry which is preliminary data.</text>
</comment>
<evidence type="ECO:0000313" key="6">
    <source>
        <dbReference type="Proteomes" id="UP001165289"/>
    </source>
</evidence>
<accession>A0AAV7K5I0</accession>
<gene>
    <name evidence="5" type="ORF">LOD99_11351</name>
</gene>
<dbReference type="Gene3D" id="2.20.25.240">
    <property type="match status" value="1"/>
</dbReference>
<dbReference type="GO" id="GO:0008270">
    <property type="term" value="F:zinc ion binding"/>
    <property type="evidence" value="ECO:0007669"/>
    <property type="project" value="UniProtKB-KW"/>
</dbReference>
<keyword evidence="6" id="KW-1185">Reference proteome</keyword>
<dbReference type="EMBL" id="JAKMXF010000164">
    <property type="protein sequence ID" value="KAI6656060.1"/>
    <property type="molecule type" value="Genomic_DNA"/>
</dbReference>
<protein>
    <submittedName>
        <fullName evidence="5">General transcription factor II-I-like</fullName>
    </submittedName>
</protein>
<reference evidence="5 6" key="1">
    <citation type="journal article" date="2023" name="BMC Biol.">
        <title>The compact genome of the sponge Oopsacas minuta (Hexactinellida) is lacking key metazoan core genes.</title>
        <authorList>
            <person name="Santini S."/>
            <person name="Schenkelaars Q."/>
            <person name="Jourda C."/>
            <person name="Duchesne M."/>
            <person name="Belahbib H."/>
            <person name="Rocher C."/>
            <person name="Selva M."/>
            <person name="Riesgo A."/>
            <person name="Vervoort M."/>
            <person name="Leys S.P."/>
            <person name="Kodjabachian L."/>
            <person name="Le Bivic A."/>
            <person name="Borchiellini C."/>
            <person name="Claverie J.M."/>
            <person name="Renard E."/>
        </authorList>
    </citation>
    <scope>NUCLEOTIDE SEQUENCE [LARGE SCALE GENOMIC DNA]</scope>
    <source>
        <strain evidence="5">SPO-2</strain>
    </source>
</reference>
<evidence type="ECO:0000313" key="5">
    <source>
        <dbReference type="EMBL" id="KAI6656060.1"/>
    </source>
</evidence>
<feature type="domain" description="FLYWCH-type" evidence="4">
    <location>
        <begin position="13"/>
        <end position="68"/>
    </location>
</feature>
<keyword evidence="2" id="KW-0863">Zinc-finger</keyword>
<keyword evidence="3" id="KW-0862">Zinc</keyword>
<dbReference type="Pfam" id="PF04500">
    <property type="entry name" value="FLYWCH"/>
    <property type="match status" value="1"/>
</dbReference>
<evidence type="ECO:0000259" key="4">
    <source>
        <dbReference type="Pfam" id="PF04500"/>
    </source>
</evidence>
<proteinExistence type="predicted"/>
<dbReference type="AlphaFoldDB" id="A0AAV7K5I0"/>